<protein>
    <submittedName>
        <fullName evidence="2">Uncharacterized protein</fullName>
    </submittedName>
</protein>
<evidence type="ECO:0000313" key="2">
    <source>
        <dbReference type="EMBL" id="MCZ9293940.1"/>
    </source>
</evidence>
<dbReference type="Proteomes" id="UP001146468">
    <property type="component" value="Unassembled WGS sequence"/>
</dbReference>
<organism evidence="2 3">
    <name type="scientific">Corynebacterium meitnerae</name>
    <dbReference type="NCBI Taxonomy" id="2913498"/>
    <lineage>
        <taxon>Bacteria</taxon>
        <taxon>Bacillati</taxon>
        <taxon>Actinomycetota</taxon>
        <taxon>Actinomycetes</taxon>
        <taxon>Mycobacteriales</taxon>
        <taxon>Corynebacteriaceae</taxon>
        <taxon>Corynebacterium</taxon>
    </lineage>
</organism>
<dbReference type="EMBL" id="JAKMUS010000006">
    <property type="protein sequence ID" value="MCZ9293940.1"/>
    <property type="molecule type" value="Genomic_DNA"/>
</dbReference>
<evidence type="ECO:0000313" key="3">
    <source>
        <dbReference type="Proteomes" id="UP001146468"/>
    </source>
</evidence>
<gene>
    <name evidence="2" type="ORF">L8U60_05505</name>
</gene>
<dbReference type="AlphaFoldDB" id="A0A9X3LTJ7"/>
<name>A0A9X3LTJ7_9CORY</name>
<feature type="region of interest" description="Disordered" evidence="1">
    <location>
        <begin position="1"/>
        <end position="33"/>
    </location>
</feature>
<dbReference type="RefSeq" id="WP_269965367.1">
    <property type="nucleotide sequence ID" value="NZ_JAKMUS010000006.1"/>
</dbReference>
<proteinExistence type="predicted"/>
<keyword evidence="3" id="KW-1185">Reference proteome</keyword>
<evidence type="ECO:0000256" key="1">
    <source>
        <dbReference type="SAM" id="MobiDB-lite"/>
    </source>
</evidence>
<reference evidence="2" key="1">
    <citation type="submission" date="2022-02" db="EMBL/GenBank/DDBJ databases">
        <title>Corynebacterium sp. from urogenital microbiome.</title>
        <authorList>
            <person name="Cappelli E.A."/>
            <person name="Ribeiro T.G."/>
            <person name="Peixe L."/>
        </authorList>
    </citation>
    <scope>NUCLEOTIDE SEQUENCE</scope>
    <source>
        <strain evidence="2">C8Ua_172</strain>
    </source>
</reference>
<sequence>MTFPSANPGRPVAQVSGLGNTHQPRLAYTPASRPLKLGAENRIRLSTSTQEILGAIREERF</sequence>
<comment type="caution">
    <text evidence="2">The sequence shown here is derived from an EMBL/GenBank/DDBJ whole genome shotgun (WGS) entry which is preliminary data.</text>
</comment>
<accession>A0A9X3LTJ7</accession>